<dbReference type="InterPro" id="IPR043016">
    <property type="entry name" value="IFT81_N_sf"/>
</dbReference>
<protein>
    <submittedName>
        <fullName evidence="10 11">Intraflagellar transport protein 81 homolog</fullName>
    </submittedName>
</protein>
<name>A0ABM1BDI6_LIMPO</name>
<sequence>MSEQIKFIVQELNKEPFNRKLNLISFDSLKSEHLLQVLNDVFAEIDSRVKVDVREEDPEQLAVKMLGFLRILKYKPPPDVDLSEFRQGIVYGEKAVVHHILEWVLRRLEELKKRAYLARYLVKIDLAPAVEGDADVLELYQQYEQLIEDFKEVHKQYEALKTSGFSPQEIRKDLGHMEEEKEQLTKKIERVKRKVDSHPNKNEMLGIARNLREEHDRADYLTKQKTDQRNALTHAEKTIQRLNQQVKELRHAALGATPEGLIQKLEEEVRVNSYLVKEKLPKEISVRQKYIHDLQHVVNQPAMGQSDIDKLNAKIKKMNTEVNQLIEKKMASSEPVNDKLSLFRQQAAMIARKKETAAEQLNEVRTELAQLEEELQEKREQTKGFDGEEVLKGDEFKKYVTKLRSKSTLYKKKKLELSDLRAETGVLARTKEILEQREKSVSESLSLLEDQKGIGGFHSTQEELEKVSSVKAQLDEEKGHTLEEMSTMVRRINARINEKKAHLAPIIKELRPLRQQCQDLKYEYDQKKAAYDSQSAGLESNLSKLEQEVQNLREEVSSEESRYHYLNAAMEVLEEHQQRVSEELKIYVSSDPQERKKSLREQYNKKIQEQESQAKMLRDQQKEVRDNHTGSQHQVKMWNDLQKLLECKKQCWENMQAQHRPGVSTAVSGDRLVL</sequence>
<gene>
    <name evidence="10 11 12" type="primary">LOC106464210</name>
</gene>
<accession>A0ABM1BDI6</accession>
<evidence type="ECO:0000313" key="12">
    <source>
        <dbReference type="RefSeq" id="XP_022247622.1"/>
    </source>
</evidence>
<organism evidence="9 10">
    <name type="scientific">Limulus polyphemus</name>
    <name type="common">Atlantic horseshoe crab</name>
    <dbReference type="NCBI Taxonomy" id="6850"/>
    <lineage>
        <taxon>Eukaryota</taxon>
        <taxon>Metazoa</taxon>
        <taxon>Ecdysozoa</taxon>
        <taxon>Arthropoda</taxon>
        <taxon>Chelicerata</taxon>
        <taxon>Merostomata</taxon>
        <taxon>Xiphosura</taxon>
        <taxon>Limulidae</taxon>
        <taxon>Limulus</taxon>
    </lineage>
</organism>
<dbReference type="Gene3D" id="1.10.418.70">
    <property type="entry name" value="Intraflagellar transport protein 81, N-terminal domain"/>
    <property type="match status" value="1"/>
</dbReference>
<evidence type="ECO:0000256" key="3">
    <source>
        <dbReference type="ARBA" id="ARBA00023054"/>
    </source>
</evidence>
<dbReference type="Proteomes" id="UP000694941">
    <property type="component" value="Unplaced"/>
</dbReference>
<feature type="coiled-coil region" evidence="7">
    <location>
        <begin position="225"/>
        <end position="252"/>
    </location>
</feature>
<keyword evidence="5" id="KW-0966">Cell projection</keyword>
<feature type="domain" description="IFT81 calponin homology" evidence="8">
    <location>
        <begin position="3"/>
        <end position="125"/>
    </location>
</feature>
<dbReference type="PANTHER" id="PTHR15614:SF2">
    <property type="entry name" value="INTRAFLAGELLAR TRANSPORT PROTEIN 81 HOMOLOG"/>
    <property type="match status" value="1"/>
</dbReference>
<feature type="coiled-coil region" evidence="7">
    <location>
        <begin position="593"/>
        <end position="627"/>
    </location>
</feature>
<comment type="similarity">
    <text evidence="6">Belongs to the IFT81 family.</text>
</comment>
<dbReference type="RefSeq" id="XP_022247621.1">
    <property type="nucleotide sequence ID" value="XM_022391913.1"/>
</dbReference>
<dbReference type="RefSeq" id="XP_013779793.1">
    <property type="nucleotide sequence ID" value="XM_013924339.2"/>
</dbReference>
<evidence type="ECO:0000256" key="1">
    <source>
        <dbReference type="ARBA" id="ARBA00004138"/>
    </source>
</evidence>
<evidence type="ECO:0000256" key="4">
    <source>
        <dbReference type="ARBA" id="ARBA00023069"/>
    </source>
</evidence>
<reference evidence="10 11" key="1">
    <citation type="submission" date="2025-05" db="UniProtKB">
        <authorList>
            <consortium name="RefSeq"/>
        </authorList>
    </citation>
    <scope>IDENTIFICATION</scope>
    <source>
        <tissue evidence="10 11">Muscle</tissue>
    </source>
</reference>
<dbReference type="PANTHER" id="PTHR15614">
    <property type="entry name" value="INTRAFLAGELLAR TRANSPORT PROTEIN 81 HOMOLOG"/>
    <property type="match status" value="1"/>
</dbReference>
<evidence type="ECO:0000256" key="2">
    <source>
        <dbReference type="ARBA" id="ARBA00022794"/>
    </source>
</evidence>
<evidence type="ECO:0000313" key="9">
    <source>
        <dbReference type="Proteomes" id="UP000694941"/>
    </source>
</evidence>
<dbReference type="Pfam" id="PF18383">
    <property type="entry name" value="IFT81_CH"/>
    <property type="match status" value="1"/>
</dbReference>
<keyword evidence="4" id="KW-0969">Cilium</keyword>
<feature type="coiled-coil region" evidence="7">
    <location>
        <begin position="140"/>
        <end position="194"/>
    </location>
</feature>
<dbReference type="GeneID" id="106464210"/>
<evidence type="ECO:0000256" key="5">
    <source>
        <dbReference type="ARBA" id="ARBA00023273"/>
    </source>
</evidence>
<keyword evidence="2" id="KW-0970">Cilium biogenesis/degradation</keyword>
<evidence type="ECO:0000313" key="10">
    <source>
        <dbReference type="RefSeq" id="XP_013779793.1"/>
    </source>
</evidence>
<keyword evidence="9" id="KW-1185">Reference proteome</keyword>
<dbReference type="InterPro" id="IPR029600">
    <property type="entry name" value="IFT81"/>
</dbReference>
<dbReference type="InterPro" id="IPR041146">
    <property type="entry name" value="IFT81_CH"/>
</dbReference>
<feature type="coiled-coil region" evidence="7">
    <location>
        <begin position="528"/>
        <end position="562"/>
    </location>
</feature>
<keyword evidence="3 7" id="KW-0175">Coiled coil</keyword>
<comment type="subcellular location">
    <subcellularLocation>
        <location evidence="1">Cell projection</location>
        <location evidence="1">Cilium</location>
    </subcellularLocation>
</comment>
<proteinExistence type="inferred from homology"/>
<evidence type="ECO:0000259" key="8">
    <source>
        <dbReference type="Pfam" id="PF18383"/>
    </source>
</evidence>
<dbReference type="RefSeq" id="XP_022247622.1">
    <property type="nucleotide sequence ID" value="XM_022391914.1"/>
</dbReference>
<feature type="coiled-coil region" evidence="7">
    <location>
        <begin position="354"/>
        <end position="388"/>
    </location>
</feature>
<evidence type="ECO:0000313" key="11">
    <source>
        <dbReference type="RefSeq" id="XP_022247621.1"/>
    </source>
</evidence>
<evidence type="ECO:0000256" key="7">
    <source>
        <dbReference type="SAM" id="Coils"/>
    </source>
</evidence>
<evidence type="ECO:0000256" key="6">
    <source>
        <dbReference type="ARBA" id="ARBA00043983"/>
    </source>
</evidence>